<protein>
    <recommendedName>
        <fullName evidence="3">Adenylosuccinate lyase</fullName>
    </recommendedName>
</protein>
<name>A0A328WRJ3_9FLAO</name>
<dbReference type="Proteomes" id="UP000249518">
    <property type="component" value="Unassembled WGS sequence"/>
</dbReference>
<comment type="caution">
    <text evidence="1">The sequence shown here is derived from an EMBL/GenBank/DDBJ whole genome shotgun (WGS) entry which is preliminary data.</text>
</comment>
<evidence type="ECO:0000313" key="2">
    <source>
        <dbReference type="Proteomes" id="UP000249518"/>
    </source>
</evidence>
<dbReference type="RefSeq" id="WP_112086749.1">
    <property type="nucleotide sequence ID" value="NZ_QLSV01000012.1"/>
</dbReference>
<dbReference type="AlphaFoldDB" id="A0A328WRJ3"/>
<evidence type="ECO:0000313" key="1">
    <source>
        <dbReference type="EMBL" id="RAR47047.1"/>
    </source>
</evidence>
<keyword evidence="2" id="KW-1185">Reference proteome</keyword>
<gene>
    <name evidence="1" type="ORF">B0I10_11261</name>
</gene>
<proteinExistence type="predicted"/>
<evidence type="ECO:0008006" key="3">
    <source>
        <dbReference type="Google" id="ProtNLM"/>
    </source>
</evidence>
<accession>A0A328WRJ3</accession>
<dbReference type="EMBL" id="QLSV01000012">
    <property type="protein sequence ID" value="RAR47047.1"/>
    <property type="molecule type" value="Genomic_DNA"/>
</dbReference>
<organism evidence="1 2">
    <name type="scientific">Flavobacterium lacus</name>
    <dbReference type="NCBI Taxonomy" id="1353778"/>
    <lineage>
        <taxon>Bacteria</taxon>
        <taxon>Pseudomonadati</taxon>
        <taxon>Bacteroidota</taxon>
        <taxon>Flavobacteriia</taxon>
        <taxon>Flavobacteriales</taxon>
        <taxon>Flavobacteriaceae</taxon>
        <taxon>Flavobacterium</taxon>
    </lineage>
</organism>
<reference evidence="1 2" key="1">
    <citation type="submission" date="2018-06" db="EMBL/GenBank/DDBJ databases">
        <title>Genomic Encyclopedia of Type Strains, Phase III (KMG-III): the genomes of soil and plant-associated and newly described type strains.</title>
        <authorList>
            <person name="Whitman W."/>
        </authorList>
    </citation>
    <scope>NUCLEOTIDE SEQUENCE [LARGE SCALE GENOMIC DNA]</scope>
    <source>
        <strain evidence="1 2">CGMCC 1.12504</strain>
    </source>
</reference>
<dbReference type="OrthoDB" id="979487at2"/>
<sequence length="185" mass="21317">MNSILYQKLEGSTAHVKNRVMVSNFAMKSEENLRELISIAFDISHELHVKAFWSLDLVGEKKLRLLVPFIDEFCEVLPKIKNDSSLRPATRIAMFLTKSNHRKNGINLTKEQEHILIEALIDRLIQDEKVASKAYAMKALFVLGKKYDWIYEELKPILSQDYANHSAGYKAAARNILKKINKTEK</sequence>